<dbReference type="Gramene" id="KZN07145">
    <property type="protein sequence ID" value="KZN07145"/>
    <property type="gene ID" value="DCAR_007982"/>
</dbReference>
<reference evidence="1" key="2">
    <citation type="submission" date="2022-03" db="EMBL/GenBank/DDBJ databases">
        <title>Draft title - Genomic analysis of global carrot germplasm unveils the trajectory of domestication and the origin of high carotenoid orange carrot.</title>
        <authorList>
            <person name="Iorizzo M."/>
            <person name="Ellison S."/>
            <person name="Senalik D."/>
            <person name="Macko-Podgorni A."/>
            <person name="Grzebelus D."/>
            <person name="Bostan H."/>
            <person name="Rolling W."/>
            <person name="Curaba J."/>
            <person name="Simon P."/>
        </authorList>
    </citation>
    <scope>NUCLEOTIDE SEQUENCE</scope>
    <source>
        <tissue evidence="1">Leaf</tissue>
    </source>
</reference>
<keyword evidence="2" id="KW-1185">Reference proteome</keyword>
<dbReference type="EMBL" id="CP093344">
    <property type="protein sequence ID" value="WOG89781.1"/>
    <property type="molecule type" value="Genomic_DNA"/>
</dbReference>
<evidence type="ECO:0000313" key="2">
    <source>
        <dbReference type="Proteomes" id="UP000077755"/>
    </source>
</evidence>
<proteinExistence type="predicted"/>
<organism evidence="1 2">
    <name type="scientific">Daucus carota subsp. sativus</name>
    <name type="common">Carrot</name>
    <dbReference type="NCBI Taxonomy" id="79200"/>
    <lineage>
        <taxon>Eukaryota</taxon>
        <taxon>Viridiplantae</taxon>
        <taxon>Streptophyta</taxon>
        <taxon>Embryophyta</taxon>
        <taxon>Tracheophyta</taxon>
        <taxon>Spermatophyta</taxon>
        <taxon>Magnoliopsida</taxon>
        <taxon>eudicotyledons</taxon>
        <taxon>Gunneridae</taxon>
        <taxon>Pentapetalae</taxon>
        <taxon>asterids</taxon>
        <taxon>campanulids</taxon>
        <taxon>Apiales</taxon>
        <taxon>Apiaceae</taxon>
        <taxon>Apioideae</taxon>
        <taxon>Scandiceae</taxon>
        <taxon>Daucinae</taxon>
        <taxon>Daucus</taxon>
        <taxon>Daucus sect. Daucus</taxon>
    </lineage>
</organism>
<evidence type="ECO:0000313" key="1">
    <source>
        <dbReference type="EMBL" id="WOG89781.1"/>
    </source>
</evidence>
<dbReference type="AlphaFoldDB" id="A0A166EYU2"/>
<gene>
    <name evidence="1" type="ORF">DCAR_0209020</name>
</gene>
<sequence length="146" mass="16773">MGRRAFANMYTIHEADEASIAAACEAEQKLESGEMSGKKSLILKWLAVVAAVLIQCATLVFVAVYSASEQHPGRLLILLLIMLMDPLIFWYAKRMYHETRGYIEAKELIKKAKELQDEMDKLTQRLQKPSRHVVININKLRNSRRR</sequence>
<dbReference type="Proteomes" id="UP000077755">
    <property type="component" value="Chromosome 2"/>
</dbReference>
<accession>A0A166EYU2</accession>
<name>A0A166EYU2_DAUCS</name>
<reference evidence="1" key="1">
    <citation type="journal article" date="2016" name="Nat. Genet.">
        <title>A high-quality carrot genome assembly provides new insights into carotenoid accumulation and asterid genome evolution.</title>
        <authorList>
            <person name="Iorizzo M."/>
            <person name="Ellison S."/>
            <person name="Senalik D."/>
            <person name="Zeng P."/>
            <person name="Satapoomin P."/>
            <person name="Huang J."/>
            <person name="Bowman M."/>
            <person name="Iovene M."/>
            <person name="Sanseverino W."/>
            <person name="Cavagnaro P."/>
            <person name="Yildiz M."/>
            <person name="Macko-Podgorni A."/>
            <person name="Moranska E."/>
            <person name="Grzebelus E."/>
            <person name="Grzebelus D."/>
            <person name="Ashrafi H."/>
            <person name="Zheng Z."/>
            <person name="Cheng S."/>
            <person name="Spooner D."/>
            <person name="Van Deynze A."/>
            <person name="Simon P."/>
        </authorList>
    </citation>
    <scope>NUCLEOTIDE SEQUENCE</scope>
    <source>
        <tissue evidence="1">Leaf</tissue>
    </source>
</reference>
<protein>
    <submittedName>
        <fullName evidence="1">Uncharacterized protein</fullName>
    </submittedName>
</protein>